<dbReference type="InterPro" id="IPR037185">
    <property type="entry name" value="EmrE-like"/>
</dbReference>
<evidence type="ECO:0000256" key="4">
    <source>
        <dbReference type="ARBA" id="ARBA00022692"/>
    </source>
</evidence>
<keyword evidence="5 8" id="KW-1133">Transmembrane helix</keyword>
<feature type="compositionally biased region" description="Polar residues" evidence="7">
    <location>
        <begin position="396"/>
        <end position="405"/>
    </location>
</feature>
<keyword evidence="2" id="KW-0813">Transport</keyword>
<evidence type="ECO:0000256" key="7">
    <source>
        <dbReference type="SAM" id="MobiDB-lite"/>
    </source>
</evidence>
<dbReference type="SUPFAM" id="SSF103481">
    <property type="entry name" value="Multidrug resistance efflux transporter EmrE"/>
    <property type="match status" value="1"/>
</dbReference>
<dbReference type="PANTHER" id="PTHR10778:SF4">
    <property type="entry name" value="NUCLEOTIDE SUGAR TRANSPORTER SLC35B4"/>
    <property type="match status" value="1"/>
</dbReference>
<keyword evidence="10" id="KW-1185">Reference proteome</keyword>
<dbReference type="GO" id="GO:0000139">
    <property type="term" value="C:Golgi membrane"/>
    <property type="evidence" value="ECO:0007669"/>
    <property type="project" value="TreeGrafter"/>
</dbReference>
<evidence type="ECO:0000256" key="8">
    <source>
        <dbReference type="SAM" id="Phobius"/>
    </source>
</evidence>
<keyword evidence="4 8" id="KW-0812">Transmembrane</keyword>
<sequence>MGEEVALSSSSMVLSLWLPALGSIFGGCCSNVFTIEKLLKDTPKITNFVTLVQFIFISAVGGCLNLELVDGWKPQLKPRQVALRRWLIHVGFFFITSILNNYVLNLNVSMPIHVIFRSSGTIFTMFIGRVFMKKKYNQYQVFSGGCLTLGLLLTTIGNSSMKIDSKSLSGLSNMDYKRSLSFTAISEFFLSGAWQRAVMLAIERVNLGIVLLILASVLISINGFLLEATFKSITDKQQGKNLWKEALFYQHVFSLPLFILLLGKSVVGESQAFMASIFDNLSQTGTSRNVIFSNPRALMPLYLLILNVITQYICVRGVNRLSSHANSLTVSVVLLLRKFTSLVLSIVVFENSLDWLCWVGIGFIFCGTGLYSYGSSLNKGKKDNDAKKDEMKDPNINDSKSNKVNNDPKQEKL</sequence>
<evidence type="ECO:0000256" key="1">
    <source>
        <dbReference type="ARBA" id="ARBA00004127"/>
    </source>
</evidence>
<feature type="transmembrane region" description="Helical" evidence="8">
    <location>
        <begin position="12"/>
        <end position="33"/>
    </location>
</feature>
<dbReference type="PANTHER" id="PTHR10778">
    <property type="entry name" value="SOLUTE CARRIER FAMILY 35 MEMBER B"/>
    <property type="match status" value="1"/>
</dbReference>
<dbReference type="InterPro" id="IPR013657">
    <property type="entry name" value="SCL35B1-4/HUT1"/>
</dbReference>
<feature type="compositionally biased region" description="Basic and acidic residues" evidence="7">
    <location>
        <begin position="380"/>
        <end position="395"/>
    </location>
</feature>
<dbReference type="GO" id="GO:0005462">
    <property type="term" value="F:UDP-N-acetylglucosamine transmembrane transporter activity"/>
    <property type="evidence" value="ECO:0007669"/>
    <property type="project" value="TreeGrafter"/>
</dbReference>
<feature type="transmembrane region" description="Helical" evidence="8">
    <location>
        <begin position="247"/>
        <end position="267"/>
    </location>
</feature>
<feature type="transmembrane region" description="Helical" evidence="8">
    <location>
        <begin position="355"/>
        <end position="373"/>
    </location>
</feature>
<dbReference type="GO" id="GO:0005464">
    <property type="term" value="F:UDP-xylose transmembrane transporter activity"/>
    <property type="evidence" value="ECO:0007669"/>
    <property type="project" value="TreeGrafter"/>
</dbReference>
<protein>
    <submittedName>
        <fullName evidence="9">Yea4 protein</fullName>
    </submittedName>
</protein>
<feature type="transmembrane region" description="Helical" evidence="8">
    <location>
        <begin position="297"/>
        <end position="315"/>
    </location>
</feature>
<dbReference type="EMBL" id="BTFZ01000013">
    <property type="protein sequence ID" value="GMM38038.1"/>
    <property type="molecule type" value="Genomic_DNA"/>
</dbReference>
<feature type="region of interest" description="Disordered" evidence="7">
    <location>
        <begin position="378"/>
        <end position="413"/>
    </location>
</feature>
<keyword evidence="6 8" id="KW-0472">Membrane</keyword>
<evidence type="ECO:0000256" key="6">
    <source>
        <dbReference type="ARBA" id="ARBA00023136"/>
    </source>
</evidence>
<dbReference type="AlphaFoldDB" id="A0AAV5QVA0"/>
<evidence type="ECO:0000313" key="10">
    <source>
        <dbReference type="Proteomes" id="UP001360560"/>
    </source>
</evidence>
<dbReference type="GeneID" id="90076013"/>
<feature type="transmembrane region" description="Helical" evidence="8">
    <location>
        <begin position="45"/>
        <end position="66"/>
    </location>
</feature>
<proteinExistence type="predicted"/>
<evidence type="ECO:0000256" key="2">
    <source>
        <dbReference type="ARBA" id="ARBA00022448"/>
    </source>
</evidence>
<evidence type="ECO:0000313" key="9">
    <source>
        <dbReference type="EMBL" id="GMM38038.1"/>
    </source>
</evidence>
<feature type="transmembrane region" description="Helical" evidence="8">
    <location>
        <begin position="110"/>
        <end position="132"/>
    </location>
</feature>
<gene>
    <name evidence="9" type="ORF">DASC09_053630</name>
</gene>
<name>A0AAV5QVA0_9ASCO</name>
<accession>A0AAV5QVA0</accession>
<feature type="transmembrane region" description="Helical" evidence="8">
    <location>
        <begin position="327"/>
        <end position="349"/>
    </location>
</feature>
<dbReference type="Pfam" id="PF08449">
    <property type="entry name" value="UAA"/>
    <property type="match status" value="1"/>
</dbReference>
<feature type="transmembrane region" description="Helical" evidence="8">
    <location>
        <begin position="205"/>
        <end position="226"/>
    </location>
</feature>
<keyword evidence="3" id="KW-0762">Sugar transport</keyword>
<comment type="subcellular location">
    <subcellularLocation>
        <location evidence="1">Endomembrane system</location>
        <topology evidence="1">Multi-pass membrane protein</topology>
    </subcellularLocation>
</comment>
<dbReference type="RefSeq" id="XP_064855034.1">
    <property type="nucleotide sequence ID" value="XM_064998962.1"/>
</dbReference>
<reference evidence="9 10" key="1">
    <citation type="journal article" date="2023" name="Elife">
        <title>Identification of key yeast species and microbe-microbe interactions impacting larval growth of Drosophila in the wild.</title>
        <authorList>
            <person name="Mure A."/>
            <person name="Sugiura Y."/>
            <person name="Maeda R."/>
            <person name="Honda K."/>
            <person name="Sakurai N."/>
            <person name="Takahashi Y."/>
            <person name="Watada M."/>
            <person name="Katoh T."/>
            <person name="Gotoh A."/>
            <person name="Gotoh Y."/>
            <person name="Taniguchi I."/>
            <person name="Nakamura K."/>
            <person name="Hayashi T."/>
            <person name="Katayama T."/>
            <person name="Uemura T."/>
            <person name="Hattori Y."/>
        </authorList>
    </citation>
    <scope>NUCLEOTIDE SEQUENCE [LARGE SCALE GENOMIC DNA]</scope>
    <source>
        <strain evidence="9 10">SC-9</strain>
    </source>
</reference>
<evidence type="ECO:0000256" key="3">
    <source>
        <dbReference type="ARBA" id="ARBA00022597"/>
    </source>
</evidence>
<comment type="caution">
    <text evidence="9">The sequence shown here is derived from an EMBL/GenBank/DDBJ whole genome shotgun (WGS) entry which is preliminary data.</text>
</comment>
<feature type="transmembrane region" description="Helical" evidence="8">
    <location>
        <begin position="86"/>
        <end position="104"/>
    </location>
</feature>
<dbReference type="NCBIfam" id="TIGR00803">
    <property type="entry name" value="nst"/>
    <property type="match status" value="1"/>
</dbReference>
<dbReference type="Proteomes" id="UP001360560">
    <property type="component" value="Unassembled WGS sequence"/>
</dbReference>
<feature type="transmembrane region" description="Helical" evidence="8">
    <location>
        <begin position="139"/>
        <end position="157"/>
    </location>
</feature>
<evidence type="ECO:0000256" key="5">
    <source>
        <dbReference type="ARBA" id="ARBA00022989"/>
    </source>
</evidence>
<dbReference type="GO" id="GO:0005789">
    <property type="term" value="C:endoplasmic reticulum membrane"/>
    <property type="evidence" value="ECO:0007669"/>
    <property type="project" value="TreeGrafter"/>
</dbReference>
<organism evidence="9 10">
    <name type="scientific">Saccharomycopsis crataegensis</name>
    <dbReference type="NCBI Taxonomy" id="43959"/>
    <lineage>
        <taxon>Eukaryota</taxon>
        <taxon>Fungi</taxon>
        <taxon>Dikarya</taxon>
        <taxon>Ascomycota</taxon>
        <taxon>Saccharomycotina</taxon>
        <taxon>Saccharomycetes</taxon>
        <taxon>Saccharomycopsidaceae</taxon>
        <taxon>Saccharomycopsis</taxon>
    </lineage>
</organism>